<dbReference type="Pfam" id="PF00665">
    <property type="entry name" value="rve"/>
    <property type="match status" value="1"/>
</dbReference>
<dbReference type="Gene3D" id="3.30.70.270">
    <property type="match status" value="2"/>
</dbReference>
<evidence type="ECO:0000256" key="9">
    <source>
        <dbReference type="SAM" id="MobiDB-lite"/>
    </source>
</evidence>
<dbReference type="GO" id="GO:0003723">
    <property type="term" value="F:RNA binding"/>
    <property type="evidence" value="ECO:0007669"/>
    <property type="project" value="UniProtKB-KW"/>
</dbReference>
<dbReference type="Pfam" id="PF00078">
    <property type="entry name" value="RVT_1"/>
    <property type="match status" value="1"/>
</dbReference>
<keyword evidence="8" id="KW-0511">Multifunctional enzyme</keyword>
<evidence type="ECO:0000256" key="5">
    <source>
        <dbReference type="ARBA" id="ARBA00022801"/>
    </source>
</evidence>
<dbReference type="InterPro" id="IPR041588">
    <property type="entry name" value="Integrase_H2C2"/>
</dbReference>
<dbReference type="Gene3D" id="3.30.420.10">
    <property type="entry name" value="Ribonuclease H-like superfamily/Ribonuclease H"/>
    <property type="match status" value="1"/>
</dbReference>
<evidence type="ECO:0000256" key="4">
    <source>
        <dbReference type="ARBA" id="ARBA00022759"/>
    </source>
</evidence>
<dbReference type="InterPro" id="IPR001584">
    <property type="entry name" value="Integrase_cat-core"/>
</dbReference>
<dbReference type="PROSITE" id="PS50994">
    <property type="entry name" value="INTEGRASE"/>
    <property type="match status" value="1"/>
</dbReference>
<dbReference type="GO" id="GO:0003964">
    <property type="term" value="F:RNA-directed DNA polymerase activity"/>
    <property type="evidence" value="ECO:0007669"/>
    <property type="project" value="UniProtKB-KW"/>
</dbReference>
<dbReference type="Gene3D" id="1.10.340.70">
    <property type="match status" value="1"/>
</dbReference>
<dbReference type="PANTHER" id="PTHR37984">
    <property type="entry name" value="PROTEIN CBG26694"/>
    <property type="match status" value="1"/>
</dbReference>
<dbReference type="Proteomes" id="UP000323386">
    <property type="component" value="Unassembled WGS sequence"/>
</dbReference>
<dbReference type="SUPFAM" id="SSF56672">
    <property type="entry name" value="DNA/RNA polymerases"/>
    <property type="match status" value="1"/>
</dbReference>
<dbReference type="InterPro" id="IPR050951">
    <property type="entry name" value="Retrovirus_Pol_polyprotein"/>
</dbReference>
<name>A0A5C3EUR8_9BASI</name>
<organism evidence="11 12">
    <name type="scientific">Pseudozyma flocculosa</name>
    <dbReference type="NCBI Taxonomy" id="84751"/>
    <lineage>
        <taxon>Eukaryota</taxon>
        <taxon>Fungi</taxon>
        <taxon>Dikarya</taxon>
        <taxon>Basidiomycota</taxon>
        <taxon>Ustilaginomycotina</taxon>
        <taxon>Ustilaginomycetes</taxon>
        <taxon>Ustilaginales</taxon>
        <taxon>Ustilaginaceae</taxon>
        <taxon>Pseudozyma</taxon>
    </lineage>
</organism>
<keyword evidence="12" id="KW-1185">Reference proteome</keyword>
<dbReference type="SUPFAM" id="SSF53098">
    <property type="entry name" value="Ribonuclease H-like"/>
    <property type="match status" value="1"/>
</dbReference>
<dbReference type="OrthoDB" id="3363652at2759"/>
<dbReference type="Pfam" id="PF17921">
    <property type="entry name" value="Integrase_H2C2"/>
    <property type="match status" value="1"/>
</dbReference>
<sequence length="1350" mass="153343">MEQAALRGKNTPFQVYAEVLNKTTGHVTATNAELDDGAMMNVASYNFLGAYGPVTLRPSNVYAKLGNGKVVKSDGTIELTVCVGDKGHLSCTLKQSFEVLRGYPGTLLFGKPWKAEIGMIHFYRLELAFIPMPDKSSDGRRWIRLESKRQAYMPGLPETPLDALRLTKDAMEANIEELEVLAIHRLGSATAPALALKGDLELLAPVYDKTDEVEILLEDKVELAESSDESTESAVAPLHTVQLAEAPVDPAELQRLQQLYPLINDDADYLADRQAHRDRFQPFRLSGRPDDDSEERAQRIADTIAARFGSVGTPAEREHFKALLKAKHLAFAKSLADCKQNRAIVCDPKLTAEPPPTTHRGRQQPLSLPQQEFFNKIVDEYMANNIMRYIAEDEVSIVSETRIVPKPSSEYPPVSLEVLKQIVNSALKKAGLNHDPSIPEPDPAALARPPPAEKKWRLVTKYAGVNKYMRDKSFYPSDMDVKMGKLSGKRYVFKVDGCSAFFVALLSACGMLLSTTWVPGRGYVVYMVMPFGFKISPSVFNRFIVEAFGDIFDCNRTCWMDDSGGSKQSYGDFFEFNRLFLNRCIDVGFTLSVKKCSYFHKEVQFCGHIVGQHGIRVDPERLRAIVDWPKPSTVRELMQFRGTASYLRSKVPDFAKHFALLNELTRNVDDYDRTLDDLWGPRHDAAFLQVKQQLVNCRVVRKPRYDGHPFFVHSDWSGKGIGAVLLQEYLVQQDPATKRWEVIEDTETHEPLNETAASTADKPKVKRVVFPLAYASKRNTEREQRYPAHLGELVAAKFVLDKFAPYTFGQPIVLVTDCQALKQILDLDRFPNAHARWREELLRHDIVRVKHVSGRSHQLAHSLSHRPPAASDDPPQPVETTDCELLSLSLKTLPKVPRDDKYLRINETAERLLKRFEGDELEATVRFLLLLEMLEDRATRDRLRRQRLYFVKDGQLWYRSALWPLRFVSQKEGRNILRQVHDQEGHYGRATILAKLRLQQRLTWPRLVHDIAEFVKRCQTCQQFGPTEGTTLSPVVVISPMETWAADFVSLPLSHGINKLLVVIDYFSHFTWAFPVRSATRNEVVKALMSLRKALRHLPHTLVTDSGSHFNCQEVAVYLEKVGMLHHITPSYAPWVNGMVKRANRSILDELKKLSAPTEVPIGETASAQWLPHLDDALRAVNRHPMKELSDLSPLQLHYGLTRYPREDLVAATVEPTVEQRQLARAFVDVDRERAQIRHLGSQDRQLRTSAPRRDPKEFKEGDLVLKYESRLRSTYATSAKLAPRWTGPYVVEAKFRRSYRIRLLADASHIKRAHCCCLKRFWPALPEDDADLNALDAVVDKTDDKTPEL</sequence>
<reference evidence="11 12" key="1">
    <citation type="submission" date="2018-03" db="EMBL/GenBank/DDBJ databases">
        <authorList>
            <person name="Guldener U."/>
        </authorList>
    </citation>
    <scope>NUCLEOTIDE SEQUENCE [LARGE SCALE GENOMIC DNA]</scope>
    <source>
        <strain evidence="11 12">DAOM196992</strain>
    </source>
</reference>
<dbReference type="InterPro" id="IPR043128">
    <property type="entry name" value="Rev_trsase/Diguanyl_cyclase"/>
</dbReference>
<keyword evidence="2" id="KW-0548">Nucleotidyltransferase</keyword>
<dbReference type="InterPro" id="IPR041373">
    <property type="entry name" value="RT_RNaseH"/>
</dbReference>
<dbReference type="EMBL" id="OOIP01000002">
    <property type="protein sequence ID" value="SPO35465.1"/>
    <property type="molecule type" value="Genomic_DNA"/>
</dbReference>
<dbReference type="InterPro" id="IPR012337">
    <property type="entry name" value="RNaseH-like_sf"/>
</dbReference>
<keyword evidence="1" id="KW-0808">Transferase</keyword>
<evidence type="ECO:0000256" key="8">
    <source>
        <dbReference type="ARBA" id="ARBA00023268"/>
    </source>
</evidence>
<evidence type="ECO:0000256" key="7">
    <source>
        <dbReference type="ARBA" id="ARBA00022918"/>
    </source>
</evidence>
<dbReference type="InterPro" id="IPR000477">
    <property type="entry name" value="RT_dom"/>
</dbReference>
<feature type="region of interest" description="Disordered" evidence="9">
    <location>
        <begin position="858"/>
        <end position="878"/>
    </location>
</feature>
<evidence type="ECO:0000256" key="1">
    <source>
        <dbReference type="ARBA" id="ARBA00022679"/>
    </source>
</evidence>
<dbReference type="GO" id="GO:0016787">
    <property type="term" value="F:hydrolase activity"/>
    <property type="evidence" value="ECO:0007669"/>
    <property type="project" value="UniProtKB-KW"/>
</dbReference>
<keyword evidence="6" id="KW-0694">RNA-binding</keyword>
<dbReference type="InterPro" id="IPR043502">
    <property type="entry name" value="DNA/RNA_pol_sf"/>
</dbReference>
<evidence type="ECO:0000256" key="3">
    <source>
        <dbReference type="ARBA" id="ARBA00022722"/>
    </source>
</evidence>
<dbReference type="Pfam" id="PF17917">
    <property type="entry name" value="RT_RNaseH"/>
    <property type="match status" value="1"/>
</dbReference>
<keyword evidence="3" id="KW-0540">Nuclease</keyword>
<evidence type="ECO:0000256" key="2">
    <source>
        <dbReference type="ARBA" id="ARBA00022695"/>
    </source>
</evidence>
<accession>A0A5C3EUR8</accession>
<keyword evidence="5" id="KW-0378">Hydrolase</keyword>
<feature type="domain" description="Integrase catalytic" evidence="10">
    <location>
        <begin position="1036"/>
        <end position="1202"/>
    </location>
</feature>
<dbReference type="GO" id="GO:0015074">
    <property type="term" value="P:DNA integration"/>
    <property type="evidence" value="ECO:0007669"/>
    <property type="project" value="InterPro"/>
</dbReference>
<evidence type="ECO:0000313" key="11">
    <source>
        <dbReference type="EMBL" id="SPO35465.1"/>
    </source>
</evidence>
<evidence type="ECO:0000256" key="6">
    <source>
        <dbReference type="ARBA" id="ARBA00022884"/>
    </source>
</evidence>
<dbReference type="Gene3D" id="3.10.10.10">
    <property type="entry name" value="HIV Type 1 Reverse Transcriptase, subunit A, domain 1"/>
    <property type="match status" value="1"/>
</dbReference>
<gene>
    <name evidence="11" type="ORF">PSFLO_00936</name>
</gene>
<dbReference type="GO" id="GO:0004519">
    <property type="term" value="F:endonuclease activity"/>
    <property type="evidence" value="ECO:0007669"/>
    <property type="project" value="UniProtKB-KW"/>
</dbReference>
<dbReference type="Pfam" id="PF17919">
    <property type="entry name" value="RT_RNaseH_2"/>
    <property type="match status" value="1"/>
</dbReference>
<evidence type="ECO:0000259" key="10">
    <source>
        <dbReference type="PROSITE" id="PS50994"/>
    </source>
</evidence>
<protein>
    <recommendedName>
        <fullName evidence="10">Integrase catalytic domain-containing protein</fullName>
    </recommendedName>
</protein>
<evidence type="ECO:0000313" key="12">
    <source>
        <dbReference type="Proteomes" id="UP000323386"/>
    </source>
</evidence>
<dbReference type="PANTHER" id="PTHR37984:SF5">
    <property type="entry name" value="PROTEIN NYNRIN-LIKE"/>
    <property type="match status" value="1"/>
</dbReference>
<dbReference type="GO" id="GO:0005634">
    <property type="term" value="C:nucleus"/>
    <property type="evidence" value="ECO:0007669"/>
    <property type="project" value="UniProtKB-ARBA"/>
</dbReference>
<dbReference type="InterPro" id="IPR036397">
    <property type="entry name" value="RNaseH_sf"/>
</dbReference>
<keyword evidence="7" id="KW-0695">RNA-directed DNA polymerase</keyword>
<keyword evidence="4" id="KW-0255">Endonuclease</keyword>
<dbReference type="InterPro" id="IPR041577">
    <property type="entry name" value="RT_RNaseH_2"/>
</dbReference>
<proteinExistence type="predicted"/>